<keyword evidence="1 3" id="KW-0689">Ribosomal protein</keyword>
<dbReference type="InterPro" id="IPR023803">
    <property type="entry name" value="Ribosomal_bS16_dom_sf"/>
</dbReference>
<keyword evidence="5" id="KW-1185">Reference proteome</keyword>
<dbReference type="GO" id="GO:0003735">
    <property type="term" value="F:structural constituent of ribosome"/>
    <property type="evidence" value="ECO:0007669"/>
    <property type="project" value="InterPro"/>
</dbReference>
<name>A0A4Q2KFI3_9FIRM</name>
<dbReference type="RefSeq" id="WP_129225018.1">
    <property type="nucleotide sequence ID" value="NZ_SDOZ01000002.1"/>
</dbReference>
<dbReference type="Proteomes" id="UP000291269">
    <property type="component" value="Unassembled WGS sequence"/>
</dbReference>
<gene>
    <name evidence="3 4" type="primary">rpsP</name>
    <name evidence="4" type="ORF">ESZ91_05750</name>
</gene>
<comment type="caution">
    <text evidence="4">The sequence shown here is derived from an EMBL/GenBank/DDBJ whole genome shotgun (WGS) entry which is preliminary data.</text>
</comment>
<protein>
    <recommendedName>
        <fullName evidence="3">Small ribosomal subunit protein bS16</fullName>
    </recommendedName>
</protein>
<evidence type="ECO:0000256" key="3">
    <source>
        <dbReference type="HAMAP-Rule" id="MF_00385"/>
    </source>
</evidence>
<dbReference type="SUPFAM" id="SSF54565">
    <property type="entry name" value="Ribosomal protein S16"/>
    <property type="match status" value="1"/>
</dbReference>
<sequence length="97" mass="11094">MAVKMRLTRLGDKKSPFYRIVVVDSRKARDAEYIDKVGHYNPTSQPVELVIDKDKAKDWLSKGVQPTETVRSLLVREGVIEKPTKLSAPKTKTRKKK</sequence>
<organism evidence="4 5">
    <name type="scientific">Candidatus Borkfalkia ceftriaxoniphila</name>
    <dbReference type="NCBI Taxonomy" id="2508949"/>
    <lineage>
        <taxon>Bacteria</taxon>
        <taxon>Bacillati</taxon>
        <taxon>Bacillota</taxon>
        <taxon>Clostridia</taxon>
        <taxon>Christensenellales</taxon>
        <taxon>Christensenellaceae</taxon>
        <taxon>Candidatus Borkfalkia</taxon>
    </lineage>
</organism>
<reference evidence="4 5" key="1">
    <citation type="journal article" date="2019" name="Gut">
        <title>Antibiotics-induced monodominance of a novel gut bacterial order.</title>
        <authorList>
            <person name="Hildebrand F."/>
            <person name="Moitinho-Silva L."/>
            <person name="Blasche S."/>
            <person name="Jahn M.T."/>
            <person name="Gossmann T.I."/>
            <person name="Heuerta-Cepas J."/>
            <person name="Hercog R."/>
            <person name="Luetge M."/>
            <person name="Bahram M."/>
            <person name="Pryszlak A."/>
            <person name="Alves R.J."/>
            <person name="Waszak S.M."/>
            <person name="Zhu A."/>
            <person name="Ye L."/>
            <person name="Costea P.I."/>
            <person name="Aalvink S."/>
            <person name="Belzer C."/>
            <person name="Forslund S.K."/>
            <person name="Sunagawa S."/>
            <person name="Hentschel U."/>
            <person name="Merten C."/>
            <person name="Patil K.R."/>
            <person name="Benes V."/>
            <person name="Bork P."/>
        </authorList>
    </citation>
    <scope>NUCLEOTIDE SEQUENCE [LARGE SCALE GENOMIC DNA]</scope>
    <source>
        <strain evidence="4 5">HDS1380</strain>
    </source>
</reference>
<dbReference type="HAMAP" id="MF_00385">
    <property type="entry name" value="Ribosomal_bS16"/>
    <property type="match status" value="1"/>
</dbReference>
<dbReference type="Gene3D" id="3.30.1320.10">
    <property type="match status" value="1"/>
</dbReference>
<dbReference type="GO" id="GO:0006412">
    <property type="term" value="P:translation"/>
    <property type="evidence" value="ECO:0007669"/>
    <property type="project" value="UniProtKB-UniRule"/>
</dbReference>
<evidence type="ECO:0000256" key="1">
    <source>
        <dbReference type="ARBA" id="ARBA00022980"/>
    </source>
</evidence>
<dbReference type="GO" id="GO:0015935">
    <property type="term" value="C:small ribosomal subunit"/>
    <property type="evidence" value="ECO:0007669"/>
    <property type="project" value="TreeGrafter"/>
</dbReference>
<dbReference type="EMBL" id="SDOZ01000002">
    <property type="protein sequence ID" value="RXZ61891.1"/>
    <property type="molecule type" value="Genomic_DNA"/>
</dbReference>
<dbReference type="NCBIfam" id="TIGR00002">
    <property type="entry name" value="S16"/>
    <property type="match status" value="1"/>
</dbReference>
<dbReference type="AlphaFoldDB" id="A0A4Q2KFI3"/>
<dbReference type="Pfam" id="PF00886">
    <property type="entry name" value="Ribosomal_S16"/>
    <property type="match status" value="1"/>
</dbReference>
<dbReference type="GO" id="GO:0005737">
    <property type="term" value="C:cytoplasm"/>
    <property type="evidence" value="ECO:0007669"/>
    <property type="project" value="UniProtKB-ARBA"/>
</dbReference>
<evidence type="ECO:0000313" key="5">
    <source>
        <dbReference type="Proteomes" id="UP000291269"/>
    </source>
</evidence>
<evidence type="ECO:0000256" key="2">
    <source>
        <dbReference type="ARBA" id="ARBA00023274"/>
    </source>
</evidence>
<evidence type="ECO:0000313" key="4">
    <source>
        <dbReference type="EMBL" id="RXZ61891.1"/>
    </source>
</evidence>
<comment type="similarity">
    <text evidence="3">Belongs to the bacterial ribosomal protein bS16 family.</text>
</comment>
<dbReference type="PANTHER" id="PTHR12919">
    <property type="entry name" value="30S RIBOSOMAL PROTEIN S16"/>
    <property type="match status" value="1"/>
</dbReference>
<dbReference type="OrthoDB" id="9807878at2"/>
<dbReference type="PANTHER" id="PTHR12919:SF20">
    <property type="entry name" value="SMALL RIBOSOMAL SUBUNIT PROTEIN BS16M"/>
    <property type="match status" value="1"/>
</dbReference>
<proteinExistence type="inferred from homology"/>
<dbReference type="InterPro" id="IPR000307">
    <property type="entry name" value="Ribosomal_bS16"/>
</dbReference>
<accession>A0A4Q2KFI3</accession>
<keyword evidence="2 3" id="KW-0687">Ribonucleoprotein</keyword>